<evidence type="ECO:0000313" key="2">
    <source>
        <dbReference type="Proteomes" id="UP000816034"/>
    </source>
</evidence>
<dbReference type="Proteomes" id="UP000816034">
    <property type="component" value="Unassembled WGS sequence"/>
</dbReference>
<dbReference type="PANTHER" id="PTHR24104:SF48">
    <property type="entry name" value="PROTEIN WECH"/>
    <property type="match status" value="1"/>
</dbReference>
<evidence type="ECO:0000313" key="1">
    <source>
        <dbReference type="EMBL" id="KAG2378645.1"/>
    </source>
</evidence>
<proteinExistence type="predicted"/>
<keyword evidence="2" id="KW-1185">Reference proteome</keyword>
<dbReference type="GeneID" id="68100738"/>
<dbReference type="RefSeq" id="XP_044545907.1">
    <property type="nucleotide sequence ID" value="XM_044698343.1"/>
</dbReference>
<reference evidence="1 2" key="1">
    <citation type="journal article" date="2018" name="BMC Genomics">
        <title>The genome of Naegleria lovaniensis, the basis for a comparative approach to unravel pathogenicity factors of the human pathogenic amoeba N. fowleri.</title>
        <authorList>
            <person name="Liechti N."/>
            <person name="Schurch N."/>
            <person name="Bruggmann R."/>
            <person name="Wittwer M."/>
        </authorList>
    </citation>
    <scope>NUCLEOTIDE SEQUENCE [LARGE SCALE GENOMIC DNA]</scope>
    <source>
        <strain evidence="1 2">ATCC 30569</strain>
    </source>
</reference>
<protein>
    <submittedName>
        <fullName evidence="1">Uncharacterized protein</fullName>
    </submittedName>
</protein>
<sequence length="379" mass="43281">MQTKDSVDDHHLGNVRFELDISFISAEMNNSSASSFTNHSLEPMKNNLLFEKLRDRMRRRLNPALRKVQPFSFNFTQVEDVAITNGLQRGKECYDPFDVKISYNHQCILVSAHEAQSIQVFDLQTRKLQFSISTGYLNPCYMAIEENYSTSSKNRKYSDALLLNECESHYCNGYLCKYDLESLLELQQTMTNSQYNRSWIWKADGLEFPEQAIVVYSIHSENMIYVCDSGSTCVRVISANSGTTLSTLSFETPIHHPYGLLFTNQGDLLISQGSEANRIELFRKNENSANWKCIKTLQNKGAETCFVNAFYLHHEKETDHIIVSACDDNELQVFTNDGTFVKSCKIDTPSWSPIGICLNELTGELYVCGNNRAAVRIYK</sequence>
<organism evidence="1 2">
    <name type="scientific">Naegleria lovaniensis</name>
    <name type="common">Amoeba</name>
    <dbReference type="NCBI Taxonomy" id="51637"/>
    <lineage>
        <taxon>Eukaryota</taxon>
        <taxon>Discoba</taxon>
        <taxon>Heterolobosea</taxon>
        <taxon>Tetramitia</taxon>
        <taxon>Eutetramitia</taxon>
        <taxon>Vahlkampfiidae</taxon>
        <taxon>Naegleria</taxon>
    </lineage>
</organism>
<dbReference type="SUPFAM" id="SSF101898">
    <property type="entry name" value="NHL repeat"/>
    <property type="match status" value="1"/>
</dbReference>
<dbReference type="GO" id="GO:0000209">
    <property type="term" value="P:protein polyubiquitination"/>
    <property type="evidence" value="ECO:0007669"/>
    <property type="project" value="TreeGrafter"/>
</dbReference>
<dbReference type="AlphaFoldDB" id="A0AA88GK92"/>
<dbReference type="InterPro" id="IPR011042">
    <property type="entry name" value="6-blade_b-propeller_TolB-like"/>
</dbReference>
<name>A0AA88GK92_NAELO</name>
<comment type="caution">
    <text evidence="1">The sequence shown here is derived from an EMBL/GenBank/DDBJ whole genome shotgun (WGS) entry which is preliminary data.</text>
</comment>
<dbReference type="Gene3D" id="2.120.10.30">
    <property type="entry name" value="TolB, C-terminal domain"/>
    <property type="match status" value="1"/>
</dbReference>
<dbReference type="EMBL" id="PYSW02000032">
    <property type="protein sequence ID" value="KAG2378645.1"/>
    <property type="molecule type" value="Genomic_DNA"/>
</dbReference>
<gene>
    <name evidence="1" type="ORF">C9374_008284</name>
</gene>
<dbReference type="InterPro" id="IPR050952">
    <property type="entry name" value="TRIM-NHL_E3_ligases"/>
</dbReference>
<dbReference type="GO" id="GO:0061630">
    <property type="term" value="F:ubiquitin protein ligase activity"/>
    <property type="evidence" value="ECO:0007669"/>
    <property type="project" value="TreeGrafter"/>
</dbReference>
<dbReference type="GO" id="GO:0043161">
    <property type="term" value="P:proteasome-mediated ubiquitin-dependent protein catabolic process"/>
    <property type="evidence" value="ECO:0007669"/>
    <property type="project" value="TreeGrafter"/>
</dbReference>
<accession>A0AA88GK92</accession>
<dbReference type="PANTHER" id="PTHR24104">
    <property type="entry name" value="E3 UBIQUITIN-PROTEIN LIGASE NHLRC1-RELATED"/>
    <property type="match status" value="1"/>
</dbReference>